<dbReference type="OrthoDB" id="2536795at2759"/>
<dbReference type="STRING" id="278944.A0A4Z1IUG0"/>
<comment type="caution">
    <text evidence="2">The sequence shown here is derived from an EMBL/GenBank/DDBJ whole genome shotgun (WGS) entry which is preliminary data.</text>
</comment>
<feature type="region of interest" description="Disordered" evidence="1">
    <location>
        <begin position="1"/>
        <end position="79"/>
    </location>
</feature>
<evidence type="ECO:0000256" key="1">
    <source>
        <dbReference type="SAM" id="MobiDB-lite"/>
    </source>
</evidence>
<feature type="compositionally biased region" description="Acidic residues" evidence="1">
    <location>
        <begin position="63"/>
        <end position="79"/>
    </location>
</feature>
<feature type="compositionally biased region" description="Polar residues" evidence="1">
    <location>
        <begin position="108"/>
        <end position="120"/>
    </location>
</feature>
<protein>
    <submittedName>
        <fullName evidence="2">Uncharacterized protein</fullName>
    </submittedName>
</protein>
<evidence type="ECO:0000313" key="2">
    <source>
        <dbReference type="EMBL" id="TGO64985.1"/>
    </source>
</evidence>
<sequence length="133" mass="14598">MLHPSPLPEPSSYFDMLSGTETAGDYSDTSSSFMGISHLKDEPLEKGKDLMSENDIQVSSDEGAMDVEDAEEEDDDDDSIDMLAYVRAIDPKAVATEEEKYEMEASDKSVQLGSAASNSVPLFPFEESEEEEL</sequence>
<reference evidence="2 3" key="1">
    <citation type="submission" date="2017-12" db="EMBL/GenBank/DDBJ databases">
        <title>Comparative genomics of Botrytis spp.</title>
        <authorList>
            <person name="Valero-Jimenez C.A."/>
            <person name="Tapia P."/>
            <person name="Veloso J."/>
            <person name="Silva-Moreno E."/>
            <person name="Staats M."/>
            <person name="Valdes J.H."/>
            <person name="Van Kan J.A.L."/>
        </authorList>
    </citation>
    <scope>NUCLEOTIDE SEQUENCE [LARGE SCALE GENOMIC DNA]</scope>
    <source>
        <strain evidence="2 3">MUCL2120</strain>
    </source>
</reference>
<name>A0A4Z1IUG0_9HELO</name>
<accession>A0A4Z1IUG0</accession>
<dbReference type="AlphaFoldDB" id="A0A4Z1IUG0"/>
<dbReference type="Proteomes" id="UP000297452">
    <property type="component" value="Unassembled WGS sequence"/>
</dbReference>
<evidence type="ECO:0000313" key="3">
    <source>
        <dbReference type="Proteomes" id="UP000297452"/>
    </source>
</evidence>
<feature type="compositionally biased region" description="Basic and acidic residues" evidence="1">
    <location>
        <begin position="38"/>
        <end position="51"/>
    </location>
</feature>
<organism evidence="2 3">
    <name type="scientific">Botryotinia narcissicola</name>
    <dbReference type="NCBI Taxonomy" id="278944"/>
    <lineage>
        <taxon>Eukaryota</taxon>
        <taxon>Fungi</taxon>
        <taxon>Dikarya</taxon>
        <taxon>Ascomycota</taxon>
        <taxon>Pezizomycotina</taxon>
        <taxon>Leotiomycetes</taxon>
        <taxon>Helotiales</taxon>
        <taxon>Sclerotiniaceae</taxon>
        <taxon>Botryotinia</taxon>
    </lineage>
</organism>
<gene>
    <name evidence="2" type="ORF">BOTNAR_0082g00270</name>
</gene>
<dbReference type="EMBL" id="PQXJ01000082">
    <property type="protein sequence ID" value="TGO64985.1"/>
    <property type="molecule type" value="Genomic_DNA"/>
</dbReference>
<feature type="region of interest" description="Disordered" evidence="1">
    <location>
        <begin position="103"/>
        <end position="133"/>
    </location>
</feature>
<keyword evidence="3" id="KW-1185">Reference proteome</keyword>
<proteinExistence type="predicted"/>